<evidence type="ECO:0000256" key="1">
    <source>
        <dbReference type="ARBA" id="ARBA00010466"/>
    </source>
</evidence>
<keyword evidence="3" id="KW-0238">DNA-binding</keyword>
<dbReference type="Proteomes" id="UP000274033">
    <property type="component" value="Unassembled WGS sequence"/>
</dbReference>
<evidence type="ECO:0000256" key="4">
    <source>
        <dbReference type="ARBA" id="ARBA00023163"/>
    </source>
</evidence>
<dbReference type="SUPFAM" id="SSF100950">
    <property type="entry name" value="NagB/RpiA/CoA transferase-like"/>
    <property type="match status" value="1"/>
</dbReference>
<dbReference type="SUPFAM" id="SSF46785">
    <property type="entry name" value="Winged helix' DNA-binding domain"/>
    <property type="match status" value="1"/>
</dbReference>
<dbReference type="Pfam" id="PF21715">
    <property type="entry name" value="CggR_N"/>
    <property type="match status" value="1"/>
</dbReference>
<dbReference type="Gene3D" id="1.10.10.10">
    <property type="entry name" value="Winged helix-like DNA-binding domain superfamily/Winged helix DNA-binding domain"/>
    <property type="match status" value="1"/>
</dbReference>
<keyword evidence="8" id="KW-1185">Reference proteome</keyword>
<organism evidence="7 8">
    <name type="scientific">Lysinibacillus composti</name>
    <dbReference type="NCBI Taxonomy" id="720633"/>
    <lineage>
        <taxon>Bacteria</taxon>
        <taxon>Bacillati</taxon>
        <taxon>Bacillota</taxon>
        <taxon>Bacilli</taxon>
        <taxon>Bacillales</taxon>
        <taxon>Bacillaceae</taxon>
        <taxon>Lysinibacillus</taxon>
    </lineage>
</organism>
<dbReference type="PANTHER" id="PTHR34294">
    <property type="entry name" value="TRANSCRIPTIONAL REGULATOR-RELATED"/>
    <property type="match status" value="1"/>
</dbReference>
<dbReference type="EMBL" id="RRCT01000008">
    <property type="protein sequence ID" value="RQW74712.1"/>
    <property type="molecule type" value="Genomic_DNA"/>
</dbReference>
<dbReference type="GO" id="GO:0003677">
    <property type="term" value="F:DNA binding"/>
    <property type="evidence" value="ECO:0007669"/>
    <property type="project" value="UniProtKB-KW"/>
</dbReference>
<feature type="domain" description="Sugar-binding" evidence="5">
    <location>
        <begin position="79"/>
        <end position="324"/>
    </location>
</feature>
<dbReference type="PANTHER" id="PTHR34294:SF5">
    <property type="entry name" value="CENTRAL GLYCOLYTIC GENES REGULATOR"/>
    <property type="match status" value="1"/>
</dbReference>
<evidence type="ECO:0000313" key="7">
    <source>
        <dbReference type="EMBL" id="RQW74712.1"/>
    </source>
</evidence>
<evidence type="ECO:0000259" key="6">
    <source>
        <dbReference type="Pfam" id="PF21715"/>
    </source>
</evidence>
<proteinExistence type="inferred from homology"/>
<dbReference type="InterPro" id="IPR037171">
    <property type="entry name" value="NagB/RpiA_transferase-like"/>
</dbReference>
<comment type="caution">
    <text evidence="7">The sequence shown here is derived from an EMBL/GenBank/DDBJ whole genome shotgun (WGS) entry which is preliminary data.</text>
</comment>
<comment type="similarity">
    <text evidence="1">Belongs to the SorC transcriptional regulatory family.</text>
</comment>
<dbReference type="InterPro" id="IPR036388">
    <property type="entry name" value="WH-like_DNA-bd_sf"/>
</dbReference>
<dbReference type="AlphaFoldDB" id="A0A3N9UQA6"/>
<gene>
    <name evidence="7" type="ORF">EBB45_10025</name>
</gene>
<accession>A0A3N9UQA6</accession>
<dbReference type="InterPro" id="IPR051054">
    <property type="entry name" value="SorC_transcr_regulators"/>
</dbReference>
<dbReference type="InterPro" id="IPR048715">
    <property type="entry name" value="CggR_N"/>
</dbReference>
<dbReference type="GO" id="GO:0030246">
    <property type="term" value="F:carbohydrate binding"/>
    <property type="evidence" value="ECO:0007669"/>
    <property type="project" value="InterPro"/>
</dbReference>
<dbReference type="Pfam" id="PF04198">
    <property type="entry name" value="Sugar-bind"/>
    <property type="match status" value="1"/>
</dbReference>
<reference evidence="7 8" key="1">
    <citation type="journal article" date="2013" name="J. Microbiol.">
        <title>Lysinibacillus chungkukjangi sp. nov., isolated from Chungkukjang, Korean fermented soybean food.</title>
        <authorList>
            <person name="Kim S.J."/>
            <person name="Jang Y.H."/>
            <person name="Hamada M."/>
            <person name="Ahn J.H."/>
            <person name="Weon H.Y."/>
            <person name="Suzuki K."/>
            <person name="Whang K.S."/>
            <person name="Kwon S.W."/>
        </authorList>
    </citation>
    <scope>NUCLEOTIDE SEQUENCE [LARGE SCALE GENOMIC DNA]</scope>
    <source>
        <strain evidence="7 8">MCCC 1A12701</strain>
    </source>
</reference>
<evidence type="ECO:0000256" key="2">
    <source>
        <dbReference type="ARBA" id="ARBA00023015"/>
    </source>
</evidence>
<evidence type="ECO:0000313" key="8">
    <source>
        <dbReference type="Proteomes" id="UP000274033"/>
    </source>
</evidence>
<evidence type="ECO:0000259" key="5">
    <source>
        <dbReference type="Pfam" id="PF04198"/>
    </source>
</evidence>
<sequence length="327" mass="36045">MFSLIQVRYRVLQMIDASGPIGRRVLIDSLQLSEREVRNETALLKEQNLIEMTQKGMISTEYGRVILEQLKPLFQELSGLKAKETTLSSILGINKVIIVPGDLETDHSVSTLLGKEAVTLLMDLAKKNNDVAVTGGSSVAALANHLSPVKSLNTLRFIAARGSIGEELENQANTLVAEFANKCKATYRTLYFPEYLSEQAYELMLEEPKVKEMLEIYDNIDLVIHGIGTAKEMATRRNTSSEIIDLLKTSKAVGEAFGYYFNESGQIVYRINTIGIQLEQVKSSPNIIAIAGGANKAKALNAYFKNAPKQTVLITDEACANRIIEGL</sequence>
<name>A0A3N9UQA6_9BACI</name>
<dbReference type="OrthoDB" id="9793820at2"/>
<dbReference type="InterPro" id="IPR007324">
    <property type="entry name" value="Sugar-bd_dom_put"/>
</dbReference>
<dbReference type="Gene3D" id="3.40.50.1360">
    <property type="match status" value="1"/>
</dbReference>
<dbReference type="InterPro" id="IPR036390">
    <property type="entry name" value="WH_DNA-bd_sf"/>
</dbReference>
<evidence type="ECO:0000256" key="3">
    <source>
        <dbReference type="ARBA" id="ARBA00023125"/>
    </source>
</evidence>
<keyword evidence="4" id="KW-0804">Transcription</keyword>
<keyword evidence="2" id="KW-0805">Transcription regulation</keyword>
<feature type="domain" description="CggR N-terminal DNA binding" evidence="6">
    <location>
        <begin position="5"/>
        <end position="72"/>
    </location>
</feature>
<protein>
    <submittedName>
        <fullName evidence="7">Uncharacterized protein</fullName>
    </submittedName>
</protein>